<organism evidence="9 10">
    <name type="scientific">Paenibacillus alba</name>
    <dbReference type="NCBI Taxonomy" id="1197127"/>
    <lineage>
        <taxon>Bacteria</taxon>
        <taxon>Bacillati</taxon>
        <taxon>Bacillota</taxon>
        <taxon>Bacilli</taxon>
        <taxon>Bacillales</taxon>
        <taxon>Paenibacillaceae</taxon>
        <taxon>Paenibacillus</taxon>
    </lineage>
</organism>
<feature type="transmembrane region" description="Helical" evidence="7">
    <location>
        <begin position="216"/>
        <end position="241"/>
    </location>
</feature>
<dbReference type="InterPro" id="IPR020846">
    <property type="entry name" value="MFS_dom"/>
</dbReference>
<name>A0ABU6GES2_9BACL</name>
<proteinExistence type="predicted"/>
<keyword evidence="10" id="KW-1185">Reference proteome</keyword>
<feature type="transmembrane region" description="Helical" evidence="7">
    <location>
        <begin position="370"/>
        <end position="389"/>
    </location>
</feature>
<dbReference type="PANTHER" id="PTHR43124:SF3">
    <property type="entry name" value="CHLORAMPHENICOL EFFLUX PUMP RV0191"/>
    <property type="match status" value="1"/>
</dbReference>
<dbReference type="PROSITE" id="PS50850">
    <property type="entry name" value="MFS"/>
    <property type="match status" value="1"/>
</dbReference>
<evidence type="ECO:0000256" key="4">
    <source>
        <dbReference type="ARBA" id="ARBA00022692"/>
    </source>
</evidence>
<feature type="transmembrane region" description="Helical" evidence="7">
    <location>
        <begin position="347"/>
        <end position="364"/>
    </location>
</feature>
<comment type="subcellular location">
    <subcellularLocation>
        <location evidence="1">Cell membrane</location>
        <topology evidence="1">Multi-pass membrane protein</topology>
    </subcellularLocation>
</comment>
<comment type="caution">
    <text evidence="9">The sequence shown here is derived from an EMBL/GenBank/DDBJ whole genome shotgun (WGS) entry which is preliminary data.</text>
</comment>
<evidence type="ECO:0000313" key="9">
    <source>
        <dbReference type="EMBL" id="MEC0232381.1"/>
    </source>
</evidence>
<dbReference type="EMBL" id="JARLKY010000120">
    <property type="protein sequence ID" value="MEC0232381.1"/>
    <property type="molecule type" value="Genomic_DNA"/>
</dbReference>
<feature type="transmembrane region" description="Helical" evidence="7">
    <location>
        <begin position="47"/>
        <end position="69"/>
    </location>
</feature>
<keyword evidence="6 7" id="KW-0472">Membrane</keyword>
<dbReference type="SUPFAM" id="SSF103473">
    <property type="entry name" value="MFS general substrate transporter"/>
    <property type="match status" value="1"/>
</dbReference>
<dbReference type="Pfam" id="PF07690">
    <property type="entry name" value="MFS_1"/>
    <property type="match status" value="1"/>
</dbReference>
<feature type="transmembrane region" description="Helical" evidence="7">
    <location>
        <begin position="136"/>
        <end position="158"/>
    </location>
</feature>
<evidence type="ECO:0000256" key="1">
    <source>
        <dbReference type="ARBA" id="ARBA00004651"/>
    </source>
</evidence>
<dbReference type="RefSeq" id="WP_326076556.1">
    <property type="nucleotide sequence ID" value="NZ_JARLKY010000120.1"/>
</dbReference>
<dbReference type="InterPro" id="IPR036259">
    <property type="entry name" value="MFS_trans_sf"/>
</dbReference>
<accession>A0ABU6GES2</accession>
<dbReference type="PANTHER" id="PTHR43124">
    <property type="entry name" value="PURINE EFFLUX PUMP PBUE"/>
    <property type="match status" value="1"/>
</dbReference>
<feature type="transmembrane region" description="Helical" evidence="7">
    <location>
        <begin position="106"/>
        <end position="124"/>
    </location>
</feature>
<keyword evidence="2" id="KW-0813">Transport</keyword>
<dbReference type="PRINTS" id="PR01035">
    <property type="entry name" value="TCRTETA"/>
</dbReference>
<keyword evidence="4 7" id="KW-0812">Transmembrane</keyword>
<feature type="transmembrane region" description="Helical" evidence="7">
    <location>
        <begin position="81"/>
        <end position="100"/>
    </location>
</feature>
<dbReference type="CDD" id="cd17325">
    <property type="entry name" value="MFS_MdtG_SLC18_like"/>
    <property type="match status" value="1"/>
</dbReference>
<keyword evidence="5 7" id="KW-1133">Transmembrane helix</keyword>
<evidence type="ECO:0000256" key="6">
    <source>
        <dbReference type="ARBA" id="ARBA00023136"/>
    </source>
</evidence>
<protein>
    <submittedName>
        <fullName evidence="9">MFS transporter</fullName>
    </submittedName>
</protein>
<feature type="transmembrane region" description="Helical" evidence="7">
    <location>
        <begin position="164"/>
        <end position="184"/>
    </location>
</feature>
<evidence type="ECO:0000259" key="8">
    <source>
        <dbReference type="PROSITE" id="PS50850"/>
    </source>
</evidence>
<dbReference type="InterPro" id="IPR011701">
    <property type="entry name" value="MFS"/>
</dbReference>
<dbReference type="InterPro" id="IPR001958">
    <property type="entry name" value="Tet-R_TetA/multi-R_MdtG-like"/>
</dbReference>
<sequence length="397" mass="43261">MMSMLRNEKMSLALVLFNLFIAFVGIGLAVPVMPSLARELHLSGEQMGYLISAFAFAQLLASPITGVWVDTIGRKKMIVMGLFLFSFSEVLFGIGNQVWVLFLSRILGGISDAFIMPAVTAFIADRTSLEDRAKVLGYQAAAISGGFIIGPGIGGFIADLGIRAPFFFAAAFALVAALISVFILKEPLPREQLENNRKRKKQVSFLAEIKKSFQPIYFIPLVIVFVLAFGLAAYEMMFSLFVDRKFGFTAKQIAVIITIGSIMGVVAQIMFFGKLIEKFGERKMIHGTLMTAAIFIFASVFVSSYWSILAVTCIVFFACDLLRPSVTTLLSKLAGENQGFVAGMNSTYTSLGIIIGPALGGILFDININFPYIGAAVILLAAFTMSVLWKSKARVKT</sequence>
<dbReference type="Gene3D" id="1.20.1250.20">
    <property type="entry name" value="MFS general substrate transporter like domains"/>
    <property type="match status" value="1"/>
</dbReference>
<evidence type="ECO:0000313" key="10">
    <source>
        <dbReference type="Proteomes" id="UP001338137"/>
    </source>
</evidence>
<keyword evidence="3" id="KW-1003">Cell membrane</keyword>
<gene>
    <name evidence="9" type="ORF">P4I72_35295</name>
</gene>
<evidence type="ECO:0000256" key="5">
    <source>
        <dbReference type="ARBA" id="ARBA00022989"/>
    </source>
</evidence>
<dbReference type="Proteomes" id="UP001338137">
    <property type="component" value="Unassembled WGS sequence"/>
</dbReference>
<dbReference type="InterPro" id="IPR050189">
    <property type="entry name" value="MFS_Efflux_Transporters"/>
</dbReference>
<feature type="domain" description="Major facilitator superfamily (MFS) profile" evidence="8">
    <location>
        <begin position="11"/>
        <end position="392"/>
    </location>
</feature>
<evidence type="ECO:0000256" key="2">
    <source>
        <dbReference type="ARBA" id="ARBA00022448"/>
    </source>
</evidence>
<evidence type="ECO:0000256" key="3">
    <source>
        <dbReference type="ARBA" id="ARBA00022475"/>
    </source>
</evidence>
<reference evidence="9 10" key="1">
    <citation type="submission" date="2023-03" db="EMBL/GenBank/DDBJ databases">
        <title>Bacillus Genome Sequencing.</title>
        <authorList>
            <person name="Dunlap C."/>
        </authorList>
    </citation>
    <scope>NUCLEOTIDE SEQUENCE [LARGE SCALE GENOMIC DNA]</scope>
    <source>
        <strain evidence="9 10">BD-533</strain>
    </source>
</reference>
<evidence type="ECO:0000256" key="7">
    <source>
        <dbReference type="SAM" id="Phobius"/>
    </source>
</evidence>
<feature type="transmembrane region" description="Helical" evidence="7">
    <location>
        <begin position="253"/>
        <end position="272"/>
    </location>
</feature>